<proteinExistence type="predicted"/>
<dbReference type="EMBL" id="AENT01000030">
    <property type="protein sequence ID" value="EFR42236.1"/>
    <property type="molecule type" value="Genomic_DNA"/>
</dbReference>
<dbReference type="Proteomes" id="UP000004594">
    <property type="component" value="Unassembled WGS sequence"/>
</dbReference>
<sequence length="47" mass="5536">MNTFSEQIFLYAKTKSNKKGISIDENSYTYKELANEIKKRKKYSIAI</sequence>
<dbReference type="AlphaFoldDB" id="E4LAI9"/>
<evidence type="ECO:0000313" key="1">
    <source>
        <dbReference type="EMBL" id="EFR42236.1"/>
    </source>
</evidence>
<reference evidence="1 2" key="1">
    <citation type="submission" date="2010-11" db="EMBL/GenBank/DDBJ databases">
        <authorList>
            <person name="Durkin A.S."/>
            <person name="Madupu R."/>
            <person name="Torralba M."/>
            <person name="Gillis M."/>
            <person name="Methe B."/>
            <person name="Sutton G."/>
            <person name="Nelson K.E."/>
        </authorList>
    </citation>
    <scope>NUCLEOTIDE SEQUENCE [LARGE SCALE GENOMIC DNA]</scope>
    <source>
        <strain evidence="1 2">UPII 345-E</strain>
    </source>
</reference>
<dbReference type="RefSeq" id="WP_007555292.1">
    <property type="nucleotide sequence ID" value="NZ_AENT01000030.1"/>
</dbReference>
<organism evidence="1 2">
    <name type="scientific">Dialister micraerophilus UPII 345-E</name>
    <dbReference type="NCBI Taxonomy" id="910314"/>
    <lineage>
        <taxon>Bacteria</taxon>
        <taxon>Bacillati</taxon>
        <taxon>Bacillota</taxon>
        <taxon>Negativicutes</taxon>
        <taxon>Veillonellales</taxon>
        <taxon>Veillonellaceae</taxon>
        <taxon>Dialister</taxon>
    </lineage>
</organism>
<protein>
    <submittedName>
        <fullName evidence="1">Uncharacterized protein</fullName>
    </submittedName>
</protein>
<name>E4LAI9_9FIRM</name>
<comment type="caution">
    <text evidence="1">The sequence shown here is derived from an EMBL/GenBank/DDBJ whole genome shotgun (WGS) entry which is preliminary data.</text>
</comment>
<gene>
    <name evidence="1" type="ORF">HMPREF9220_0254</name>
</gene>
<evidence type="ECO:0000313" key="2">
    <source>
        <dbReference type="Proteomes" id="UP000004594"/>
    </source>
</evidence>
<accession>E4LAI9</accession>